<name>A0A5P2QRV7_9RHOB</name>
<keyword evidence="2" id="KW-0472">Membrane</keyword>
<evidence type="ECO:0000313" key="3">
    <source>
        <dbReference type="EMBL" id="QEU08788.1"/>
    </source>
</evidence>
<gene>
    <name evidence="3" type="ORF">FOB51_12720</name>
</gene>
<keyword evidence="2" id="KW-0812">Transmembrane</keyword>
<protein>
    <submittedName>
        <fullName evidence="3">Uncharacterized protein</fullName>
    </submittedName>
</protein>
<dbReference type="Proteomes" id="UP000324507">
    <property type="component" value="Chromosome"/>
</dbReference>
<dbReference type="RefSeq" id="WP_150350782.1">
    <property type="nucleotide sequence ID" value="NZ_CP044081.1"/>
</dbReference>
<dbReference type="EMBL" id="CP044081">
    <property type="protein sequence ID" value="QEU08788.1"/>
    <property type="molecule type" value="Genomic_DNA"/>
</dbReference>
<evidence type="ECO:0000313" key="4">
    <source>
        <dbReference type="Proteomes" id="UP000324507"/>
    </source>
</evidence>
<sequence length="142" mass="15007">MDGIKTIAPILITKTRSFWLGILPLALTLIDSVLASISAGGDGGPVAHLIAAVTRVDVETIRGWLLLISPVWGLIIAQQRAGITRPYTIDPAKERQIIEVVQDGKSAFEAGKAFGAAIKQRPGIIQAGSPTSPKPPLPPKKD</sequence>
<reference evidence="3 4" key="1">
    <citation type="submission" date="2019-09" db="EMBL/GenBank/DDBJ databases">
        <title>FDA dAtabase for Regulatory Grade micrObial Sequences (FDA-ARGOS): Supporting development and validation of Infectious Disease Dx tests.</title>
        <authorList>
            <person name="Sciortino C."/>
            <person name="Tallon L."/>
            <person name="Sadzewicz L."/>
            <person name="Vavikolanu K."/>
            <person name="Mehta A."/>
            <person name="Aluvathingal J."/>
            <person name="Nadendla S."/>
            <person name="Nandy P."/>
            <person name="Geyer C."/>
            <person name="Yan Y."/>
            <person name="Sichtig H."/>
        </authorList>
    </citation>
    <scope>NUCLEOTIDE SEQUENCE [LARGE SCALE GENOMIC DNA]</scope>
    <source>
        <strain evidence="3 4">FDAARGOS_643</strain>
    </source>
</reference>
<evidence type="ECO:0000256" key="1">
    <source>
        <dbReference type="SAM" id="MobiDB-lite"/>
    </source>
</evidence>
<organism evidence="3 4">
    <name type="scientific">Paracoccus yeei</name>
    <dbReference type="NCBI Taxonomy" id="147645"/>
    <lineage>
        <taxon>Bacteria</taxon>
        <taxon>Pseudomonadati</taxon>
        <taxon>Pseudomonadota</taxon>
        <taxon>Alphaproteobacteria</taxon>
        <taxon>Rhodobacterales</taxon>
        <taxon>Paracoccaceae</taxon>
        <taxon>Paracoccus</taxon>
    </lineage>
</organism>
<keyword evidence="2" id="KW-1133">Transmembrane helix</keyword>
<proteinExistence type="predicted"/>
<dbReference type="AlphaFoldDB" id="A0A5P2QRV7"/>
<evidence type="ECO:0000256" key="2">
    <source>
        <dbReference type="SAM" id="Phobius"/>
    </source>
</evidence>
<feature type="transmembrane region" description="Helical" evidence="2">
    <location>
        <begin position="18"/>
        <end position="41"/>
    </location>
</feature>
<feature type="compositionally biased region" description="Pro residues" evidence="1">
    <location>
        <begin position="132"/>
        <end position="142"/>
    </location>
</feature>
<accession>A0A5P2QRV7</accession>
<feature type="region of interest" description="Disordered" evidence="1">
    <location>
        <begin position="121"/>
        <end position="142"/>
    </location>
</feature>
<feature type="transmembrane region" description="Helical" evidence="2">
    <location>
        <begin position="61"/>
        <end position="77"/>
    </location>
</feature>